<accession>A0ABP8F222</accession>
<sequence length="208" mass="23502">MRDYSVVRRGVATGANEFFILNRTKVTENRIPARRLLRLARRISAFGDRLDDKAFEAQEESEKRWLLNVTVRHRTEGSAVDSYLSRGEAAGFDSRFLCAQRKSAWYDLSHDLVVPDVIIGPMTRGAVRVVENLAGCAIANNLYGWRWHEEVPPSVRRRILRWLRSDSGQGALLRLARQQGDGLIKLEPRALATLPIPAEVATAPRTLL</sequence>
<reference evidence="3" key="1">
    <citation type="journal article" date="2019" name="Int. J. Syst. Evol. Microbiol.">
        <title>The Global Catalogue of Microorganisms (GCM) 10K type strain sequencing project: providing services to taxonomists for standard genome sequencing and annotation.</title>
        <authorList>
            <consortium name="The Broad Institute Genomics Platform"/>
            <consortium name="The Broad Institute Genome Sequencing Center for Infectious Disease"/>
            <person name="Wu L."/>
            <person name="Ma J."/>
        </authorList>
    </citation>
    <scope>NUCLEOTIDE SEQUENCE [LARGE SCALE GENOMIC DNA]</scope>
    <source>
        <strain evidence="3">JCM 17782</strain>
    </source>
</reference>
<protein>
    <recommendedName>
        <fullName evidence="1">Type II methyltransferase M.Eco57I C-terminal domain-containing protein</fullName>
    </recommendedName>
</protein>
<evidence type="ECO:0000313" key="3">
    <source>
        <dbReference type="Proteomes" id="UP001501417"/>
    </source>
</evidence>
<proteinExistence type="predicted"/>
<evidence type="ECO:0000313" key="2">
    <source>
        <dbReference type="EMBL" id="GAA4292978.1"/>
    </source>
</evidence>
<name>A0ABP8F222_9MYCO</name>
<keyword evidence="3" id="KW-1185">Reference proteome</keyword>
<comment type="caution">
    <text evidence="2">The sequence shown here is derived from an EMBL/GenBank/DDBJ whole genome shotgun (WGS) entry which is preliminary data.</text>
</comment>
<dbReference type="EMBL" id="BAABGF010000043">
    <property type="protein sequence ID" value="GAA4292978.1"/>
    <property type="molecule type" value="Genomic_DNA"/>
</dbReference>
<feature type="domain" description="Type II methyltransferase M.Eco57I C-terminal" evidence="1">
    <location>
        <begin position="2"/>
        <end position="200"/>
    </location>
</feature>
<dbReference type="InterPro" id="IPR054520">
    <property type="entry name" value="M_Eco57I_C"/>
</dbReference>
<gene>
    <name evidence="2" type="ORF">GCM10023161_40830</name>
</gene>
<dbReference type="Proteomes" id="UP001501417">
    <property type="component" value="Unassembled WGS sequence"/>
</dbReference>
<organism evidence="2 3">
    <name type="scientific">Mycobacterium paraffinicum</name>
    <dbReference type="NCBI Taxonomy" id="53378"/>
    <lineage>
        <taxon>Bacteria</taxon>
        <taxon>Bacillati</taxon>
        <taxon>Actinomycetota</taxon>
        <taxon>Actinomycetes</taxon>
        <taxon>Mycobacteriales</taxon>
        <taxon>Mycobacteriaceae</taxon>
        <taxon>Mycobacterium</taxon>
    </lineage>
</organism>
<evidence type="ECO:0000259" key="1">
    <source>
        <dbReference type="Pfam" id="PF22837"/>
    </source>
</evidence>
<dbReference type="Pfam" id="PF22837">
    <property type="entry name" value="M_Eco57I_C"/>
    <property type="match status" value="1"/>
</dbReference>